<keyword evidence="1 4" id="KW-0732">Signal</keyword>
<keyword evidence="2" id="KW-0677">Repeat</keyword>
<dbReference type="InterPro" id="IPR004094">
    <property type="entry name" value="Antistasin-like"/>
</dbReference>
<dbReference type="Pfam" id="PF02822">
    <property type="entry name" value="Antistasin"/>
    <property type="match status" value="2"/>
</dbReference>
<dbReference type="PhylomeDB" id="T1JCP8"/>
<dbReference type="SUPFAM" id="SSF57603">
    <property type="entry name" value="FnI-like domain"/>
    <property type="match status" value="6"/>
</dbReference>
<evidence type="ECO:0000313" key="7">
    <source>
        <dbReference type="EnsemblMetazoa" id="SMAR011567-PA"/>
    </source>
</evidence>
<sequence length="783" mass="86772">MYTLLSFVLALLLVHGQVEDGCENVKCPADEICPDDSYMLPKLVLPDKCCGVSHGCACLPCTPPECQKGSQVKLEQQAEDKPGKCCAVYKCINETELRCNFEGQEFPNGHTWKKNKCQKCDCKDGVTLCESAECKPLPDCGRIEIPEGECCPACIGCVTSTGRFYNNTERWKEDDYCTSCECENGQVHCQAEMCHSACPHPVKIPGQCCSVCPDHTQTEVTLPPDCPSVDNCSIQCAAGLKKNENGCYECKCKLEDCNLNCLNGYSQDVNGQEICQCAQEENDCQRLVDCKKYCNHGYKLNKKGCPICKCSRCKKLKGCNLKCPVGFLTDGRDCPICKCKAVYDEIPTTASTTLVSMVTTTTRSIRLSDGTSCYSTEGQQYDEGETWHDGCRVCYCHGGQEMCALISCPVPTCEHPSVTAEDCCPQCLDDLSVPMMTVCQAIDGHHYVEGETWSMDSCTRCICHEGRVLCNTQQCSPTPCQNPVKKQGECCASCTGLIAEPAHTESNINKPTCYSDDERTAYQHGNSWRASICQSCTCQHGKIKCFSDSCLKPTCDRPVLRKNQCCPICLDKKVPSLRCESDDRIYNNGEKWNPSECVHCMCLNGRIKCTENQCSVDCDNPIHIEGECCPVCASKIPKRTDIPIIPKLEKSTPVITYLDDNDGFPGEEDGTFKIHTHTPQLSLMAVIVCCVIVIVLLVIITMLLCLLFKQRRQLRYKEQELKIARLKPRPKSTNLEFQGAMTPFLSSNGSVCLEKNKCANENEYTKPYMAPVNTYVAPVKNVV</sequence>
<keyword evidence="3" id="KW-0812">Transmembrane</keyword>
<dbReference type="OMA" id="DENDIAH"/>
<dbReference type="Pfam" id="PF00093">
    <property type="entry name" value="VWC"/>
    <property type="match status" value="2"/>
</dbReference>
<dbReference type="HOGENOM" id="CLU_008434_0_0_1"/>
<reference evidence="7" key="2">
    <citation type="submission" date="2015-02" db="UniProtKB">
        <authorList>
            <consortium name="EnsemblMetazoa"/>
        </authorList>
    </citation>
    <scope>IDENTIFICATION</scope>
</reference>
<accession>T1JCP8</accession>
<evidence type="ECO:0008006" key="9">
    <source>
        <dbReference type="Google" id="ProtNLM"/>
    </source>
</evidence>
<feature type="domain" description="VWFC" evidence="5">
    <location>
        <begin position="437"/>
        <end position="495"/>
    </location>
</feature>
<dbReference type="Gene3D" id="2.10.70.10">
    <property type="entry name" value="Complement Module, domain 1"/>
    <property type="match status" value="1"/>
</dbReference>
<dbReference type="Pfam" id="PF23334">
    <property type="entry name" value="VWC2L_2nd"/>
    <property type="match status" value="4"/>
</dbReference>
<evidence type="ECO:0000256" key="3">
    <source>
        <dbReference type="SAM" id="Phobius"/>
    </source>
</evidence>
<feature type="transmembrane region" description="Helical" evidence="3">
    <location>
        <begin position="681"/>
        <end position="708"/>
    </location>
</feature>
<dbReference type="SMART" id="SM00214">
    <property type="entry name" value="VWC"/>
    <property type="match status" value="6"/>
</dbReference>
<name>T1JCP8_STRMM</name>
<evidence type="ECO:0000256" key="4">
    <source>
        <dbReference type="SAM" id="SignalP"/>
    </source>
</evidence>
<feature type="domain" description="Antistasin-like" evidence="6">
    <location>
        <begin position="313"/>
        <end position="339"/>
    </location>
</feature>
<dbReference type="PANTHER" id="PTHR46439:SF1">
    <property type="entry name" value="CYSTEINE-RICH MOTOR NEURON 1 PROTEIN"/>
    <property type="match status" value="1"/>
</dbReference>
<dbReference type="EnsemblMetazoa" id="SMAR011567-RA">
    <property type="protein sequence ID" value="SMAR011567-PA"/>
    <property type="gene ID" value="SMAR011567"/>
</dbReference>
<feature type="chain" id="PRO_5004590392" description="VWFC domain-containing protein" evidence="4">
    <location>
        <begin position="17"/>
        <end position="783"/>
    </location>
</feature>
<dbReference type="Gene3D" id="6.20.200.20">
    <property type="match status" value="5"/>
</dbReference>
<feature type="domain" description="VWFC" evidence="5">
    <location>
        <begin position="511"/>
        <end position="570"/>
    </location>
</feature>
<keyword evidence="8" id="KW-1185">Reference proteome</keyword>
<dbReference type="InterPro" id="IPR001007">
    <property type="entry name" value="VWF_dom"/>
</dbReference>
<keyword evidence="3" id="KW-0472">Membrane</keyword>
<dbReference type="GO" id="GO:0005886">
    <property type="term" value="C:plasma membrane"/>
    <property type="evidence" value="ECO:0007669"/>
    <property type="project" value="TreeGrafter"/>
</dbReference>
<feature type="domain" description="VWFC" evidence="5">
    <location>
        <begin position="97"/>
        <end position="155"/>
    </location>
</feature>
<dbReference type="PROSITE" id="PS01208">
    <property type="entry name" value="VWFC_1"/>
    <property type="match status" value="4"/>
</dbReference>
<evidence type="ECO:0000256" key="1">
    <source>
        <dbReference type="ARBA" id="ARBA00022729"/>
    </source>
</evidence>
<protein>
    <recommendedName>
        <fullName evidence="9">VWFC domain-containing protein</fullName>
    </recommendedName>
</protein>
<evidence type="ECO:0000313" key="8">
    <source>
        <dbReference type="Proteomes" id="UP000014500"/>
    </source>
</evidence>
<dbReference type="STRING" id="126957.T1JCP8"/>
<dbReference type="AlphaFoldDB" id="T1JCP8"/>
<dbReference type="PANTHER" id="PTHR46439">
    <property type="entry name" value="CYSTEINE-RICH MOTOR NEURON 1 PROTEIN"/>
    <property type="match status" value="1"/>
</dbReference>
<dbReference type="Proteomes" id="UP000014500">
    <property type="component" value="Unassembled WGS sequence"/>
</dbReference>
<evidence type="ECO:0000256" key="2">
    <source>
        <dbReference type="ARBA" id="ARBA00022737"/>
    </source>
</evidence>
<dbReference type="InterPro" id="IPR052624">
    <property type="entry name" value="CRIM1"/>
</dbReference>
<feature type="signal peptide" evidence="4">
    <location>
        <begin position="1"/>
        <end position="16"/>
    </location>
</feature>
<proteinExistence type="predicted"/>
<reference evidence="8" key="1">
    <citation type="submission" date="2011-05" db="EMBL/GenBank/DDBJ databases">
        <authorList>
            <person name="Richards S.R."/>
            <person name="Qu J."/>
            <person name="Jiang H."/>
            <person name="Jhangiani S.N."/>
            <person name="Agravi P."/>
            <person name="Goodspeed R."/>
            <person name="Gross S."/>
            <person name="Mandapat C."/>
            <person name="Jackson L."/>
            <person name="Mathew T."/>
            <person name="Pu L."/>
            <person name="Thornton R."/>
            <person name="Saada N."/>
            <person name="Wilczek-Boney K.B."/>
            <person name="Lee S."/>
            <person name="Kovar C."/>
            <person name="Wu Y."/>
            <person name="Scherer S.E."/>
            <person name="Worley K.C."/>
            <person name="Muzny D.M."/>
            <person name="Gibbs R."/>
        </authorList>
    </citation>
    <scope>NUCLEOTIDE SEQUENCE</scope>
    <source>
        <strain evidence="8">Brora</strain>
    </source>
</reference>
<evidence type="ECO:0000259" key="6">
    <source>
        <dbReference type="PROSITE" id="PS51252"/>
    </source>
</evidence>
<keyword evidence="3" id="KW-1133">Transmembrane helix</keyword>
<organism evidence="7 8">
    <name type="scientific">Strigamia maritima</name>
    <name type="common">European centipede</name>
    <name type="synonym">Geophilus maritimus</name>
    <dbReference type="NCBI Taxonomy" id="126957"/>
    <lineage>
        <taxon>Eukaryota</taxon>
        <taxon>Metazoa</taxon>
        <taxon>Ecdysozoa</taxon>
        <taxon>Arthropoda</taxon>
        <taxon>Myriapoda</taxon>
        <taxon>Chilopoda</taxon>
        <taxon>Pleurostigmophora</taxon>
        <taxon>Geophilomorpha</taxon>
        <taxon>Linotaeniidae</taxon>
        <taxon>Strigamia</taxon>
    </lineage>
</organism>
<feature type="domain" description="VWFC" evidence="5">
    <location>
        <begin position="371"/>
        <end position="428"/>
    </location>
</feature>
<feature type="domain" description="VWFC" evidence="5">
    <location>
        <begin position="152"/>
        <end position="213"/>
    </location>
</feature>
<dbReference type="GO" id="GO:0004867">
    <property type="term" value="F:serine-type endopeptidase inhibitor activity"/>
    <property type="evidence" value="ECO:0007669"/>
    <property type="project" value="InterPro"/>
</dbReference>
<dbReference type="InterPro" id="IPR011061">
    <property type="entry name" value="Hirudin/antistatin"/>
</dbReference>
<feature type="domain" description="Antistasin-like" evidence="6">
    <location>
        <begin position="226"/>
        <end position="252"/>
    </location>
</feature>
<evidence type="ECO:0000259" key="5">
    <source>
        <dbReference type="PROSITE" id="PS50184"/>
    </source>
</evidence>
<dbReference type="SMART" id="SM00215">
    <property type="entry name" value="VWC_out"/>
    <property type="match status" value="4"/>
</dbReference>
<dbReference type="Gene3D" id="2.10.22.10">
    <property type="entry name" value="Antistasin, domain 1"/>
    <property type="match status" value="3"/>
</dbReference>
<feature type="domain" description="Antistasin-like" evidence="6">
    <location>
        <begin position="284"/>
        <end position="310"/>
    </location>
</feature>
<dbReference type="PROSITE" id="PS50184">
    <property type="entry name" value="VWFC_2"/>
    <property type="match status" value="6"/>
</dbReference>
<dbReference type="PROSITE" id="PS51252">
    <property type="entry name" value="ANTISTASIN"/>
    <property type="match status" value="3"/>
</dbReference>
<dbReference type="eggNOG" id="KOG1216">
    <property type="taxonomic scope" value="Eukaryota"/>
</dbReference>
<feature type="domain" description="VWFC" evidence="5">
    <location>
        <begin position="577"/>
        <end position="633"/>
    </location>
</feature>
<dbReference type="EMBL" id="JH432074">
    <property type="status" value="NOT_ANNOTATED_CDS"/>
    <property type="molecule type" value="Genomic_DNA"/>
</dbReference>
<dbReference type="SUPFAM" id="SSF57262">
    <property type="entry name" value="Leech antihemostatic proteins"/>
    <property type="match status" value="1"/>
</dbReference>